<proteinExistence type="predicted"/>
<dbReference type="EMBL" id="FOIO01000083">
    <property type="protein sequence ID" value="SEU17589.1"/>
    <property type="molecule type" value="Genomic_DNA"/>
</dbReference>
<dbReference type="Proteomes" id="UP000182121">
    <property type="component" value="Unassembled WGS sequence"/>
</dbReference>
<dbReference type="AlphaFoldDB" id="A0A1I0K1U5"/>
<protein>
    <recommendedName>
        <fullName evidence="3">Flagellin N-methylase</fullName>
    </recommendedName>
</protein>
<name>A0A1I0K1U5_9FIRM</name>
<sequence length="84" mass="10017">MFRCDKCGECCRNLDKSPVYDNLHDGDGICRYLLGNECSVYNERPLICRIDESYEVFFKDEMSYEDYLQLTYECCEILKGKREE</sequence>
<reference evidence="1 2" key="1">
    <citation type="submission" date="2016-10" db="EMBL/GenBank/DDBJ databases">
        <authorList>
            <person name="Varghese N."/>
            <person name="Submissions S."/>
        </authorList>
    </citation>
    <scope>NUCLEOTIDE SEQUENCE [LARGE SCALE GENOMIC DNA]</scope>
    <source>
        <strain evidence="1 2">NLAE-zl-C196</strain>
    </source>
</reference>
<organism evidence="1 2">
    <name type="scientific">Enterocloster clostridioformis</name>
    <dbReference type="NCBI Taxonomy" id="1531"/>
    <lineage>
        <taxon>Bacteria</taxon>
        <taxon>Bacillati</taxon>
        <taxon>Bacillota</taxon>
        <taxon>Clostridia</taxon>
        <taxon>Lachnospirales</taxon>
        <taxon>Lachnospiraceae</taxon>
        <taxon>Enterocloster</taxon>
    </lineage>
</organism>
<evidence type="ECO:0008006" key="3">
    <source>
        <dbReference type="Google" id="ProtNLM"/>
    </source>
</evidence>
<evidence type="ECO:0000313" key="1">
    <source>
        <dbReference type="EMBL" id="SEU17589.1"/>
    </source>
</evidence>
<evidence type="ECO:0000313" key="2">
    <source>
        <dbReference type="Proteomes" id="UP000182121"/>
    </source>
</evidence>
<accession>A0A1I0K1U5</accession>
<gene>
    <name evidence="1" type="ORF">SAMN05216521_10833</name>
</gene>
<comment type="caution">
    <text evidence="1">The sequence shown here is derived from an EMBL/GenBank/DDBJ whole genome shotgun (WGS) entry which is preliminary data.</text>
</comment>